<name>A0A6J2TBQ8_DROLE</name>
<dbReference type="Proteomes" id="UP000504634">
    <property type="component" value="Unplaced"/>
</dbReference>
<comment type="catalytic activity">
    <reaction evidence="6">
        <text>2'-phospho-[ligated tRNA] + NAD(+) = mature tRNA + ADP-alpha-D-ribose 1'',2''-cyclic phosphate + nicotinamide</text>
        <dbReference type="Rhea" id="RHEA:23324"/>
        <dbReference type="Rhea" id="RHEA-COMP:11106"/>
        <dbReference type="Rhea" id="RHEA-COMP:11107"/>
        <dbReference type="ChEBI" id="CHEBI:17154"/>
        <dbReference type="ChEBI" id="CHEBI:57540"/>
        <dbReference type="ChEBI" id="CHEBI:76596"/>
        <dbReference type="ChEBI" id="CHEBI:82883"/>
        <dbReference type="ChEBI" id="CHEBI:85027"/>
        <dbReference type="EC" id="2.7.1.160"/>
    </reaction>
</comment>
<protein>
    <recommendedName>
        <fullName evidence="3">2'-phosphotransferase</fullName>
        <ecNumber evidence="3">2.7.1.160</ecNumber>
    </recommendedName>
</protein>
<keyword evidence="4" id="KW-0808">Transferase</keyword>
<dbReference type="OrthoDB" id="419694at2759"/>
<dbReference type="InterPro" id="IPR042081">
    <property type="entry name" value="RNA_2'-PTrans_C"/>
</dbReference>
<dbReference type="GeneID" id="115622871"/>
<keyword evidence="7" id="KW-1185">Reference proteome</keyword>
<comment type="similarity">
    <text evidence="2">Belongs to the KptA/TPT1 family.</text>
</comment>
<organism evidence="7 8">
    <name type="scientific">Drosophila lebanonensis</name>
    <name type="common">Fruit fly</name>
    <name type="synonym">Scaptodrosophila lebanonensis</name>
    <dbReference type="NCBI Taxonomy" id="7225"/>
    <lineage>
        <taxon>Eukaryota</taxon>
        <taxon>Metazoa</taxon>
        <taxon>Ecdysozoa</taxon>
        <taxon>Arthropoda</taxon>
        <taxon>Hexapoda</taxon>
        <taxon>Insecta</taxon>
        <taxon>Pterygota</taxon>
        <taxon>Neoptera</taxon>
        <taxon>Endopterygota</taxon>
        <taxon>Diptera</taxon>
        <taxon>Brachycera</taxon>
        <taxon>Muscomorpha</taxon>
        <taxon>Ephydroidea</taxon>
        <taxon>Drosophilidae</taxon>
        <taxon>Scaptodrosophila</taxon>
    </lineage>
</organism>
<dbReference type="GO" id="GO:0006388">
    <property type="term" value="P:tRNA splicing, via endonucleolytic cleavage and ligation"/>
    <property type="evidence" value="ECO:0007669"/>
    <property type="project" value="TreeGrafter"/>
</dbReference>
<dbReference type="Pfam" id="PF01885">
    <property type="entry name" value="PTS_2-RNA"/>
    <property type="match status" value="1"/>
</dbReference>
<dbReference type="InterPro" id="IPR002745">
    <property type="entry name" value="Ptrans_KptA/Tpt1"/>
</dbReference>
<dbReference type="GO" id="GO:0000215">
    <property type="term" value="F:tRNA 2'-phosphotransferase activity"/>
    <property type="evidence" value="ECO:0007669"/>
    <property type="project" value="UniProtKB-EC"/>
</dbReference>
<reference evidence="8" key="1">
    <citation type="submission" date="2025-08" db="UniProtKB">
        <authorList>
            <consortium name="RefSeq"/>
        </authorList>
    </citation>
    <scope>IDENTIFICATION</scope>
    <source>
        <strain evidence="8">11010-0011.00</strain>
        <tissue evidence="8">Whole body</tissue>
    </source>
</reference>
<dbReference type="PANTHER" id="PTHR12684:SF2">
    <property type="entry name" value="TRNA 2'-PHOSPHOTRANSFERASE 1"/>
    <property type="match status" value="1"/>
</dbReference>
<evidence type="ECO:0000256" key="4">
    <source>
        <dbReference type="ARBA" id="ARBA00022679"/>
    </source>
</evidence>
<evidence type="ECO:0000256" key="2">
    <source>
        <dbReference type="ARBA" id="ARBA00009836"/>
    </source>
</evidence>
<dbReference type="PANTHER" id="PTHR12684">
    <property type="entry name" value="PUTATIVE PHOSPHOTRANSFERASE"/>
    <property type="match status" value="1"/>
</dbReference>
<dbReference type="RefSeq" id="XP_030372820.1">
    <property type="nucleotide sequence ID" value="XM_030516960.1"/>
</dbReference>
<sequence length="214" mass="23976">MDGLRLDTGQLDKQLTWLLRHGAQKEGLAIGEDGFVAVADILQHPMFEDLSLTSLKQIVASDNKQRYTLRRNQQNTAYEIRANQGHSLPVVQAEASLQRILEASEVPMAVHGIYYRNWKRIMNEGLKRFPRNQVHFAASDKLAKAAGGIGDNISGLRHDYPVLIYLNVAKVLADEIPLYRSTNNVILCAGVNGCITSSYFERVVDRRSGKNLML</sequence>
<dbReference type="InterPro" id="IPR042080">
    <property type="entry name" value="RNA_2'-PTrans_N"/>
</dbReference>
<evidence type="ECO:0000256" key="1">
    <source>
        <dbReference type="ARBA" id="ARBA00003343"/>
    </source>
</evidence>
<evidence type="ECO:0000256" key="6">
    <source>
        <dbReference type="ARBA" id="ARBA00047949"/>
    </source>
</evidence>
<accession>A0A6J2TBQ8</accession>
<evidence type="ECO:0000256" key="5">
    <source>
        <dbReference type="ARBA" id="ARBA00023027"/>
    </source>
</evidence>
<evidence type="ECO:0000256" key="3">
    <source>
        <dbReference type="ARBA" id="ARBA00012007"/>
    </source>
</evidence>
<gene>
    <name evidence="8" type="primary">LOC115622871</name>
</gene>
<evidence type="ECO:0000313" key="7">
    <source>
        <dbReference type="Proteomes" id="UP000504634"/>
    </source>
</evidence>
<proteinExistence type="inferred from homology"/>
<dbReference type="Gene3D" id="1.10.10.970">
    <property type="entry name" value="RNA 2'-phosphotransferase, Tpt1/KptA family, N-terminal domain"/>
    <property type="match status" value="1"/>
</dbReference>
<keyword evidence="5" id="KW-0520">NAD</keyword>
<dbReference type="Gene3D" id="3.20.170.30">
    <property type="match status" value="1"/>
</dbReference>
<dbReference type="AlphaFoldDB" id="A0A6J2TBQ8"/>
<evidence type="ECO:0000313" key="8">
    <source>
        <dbReference type="RefSeq" id="XP_030372820.1"/>
    </source>
</evidence>
<comment type="function">
    <text evidence="1">Catalyzes the last step of tRNA splicing, the transfer of the splice junction 2'-phosphate from ligated tRNA to NAD to produce ADP-ribose 1''-2'' cyclic phosphate.</text>
</comment>
<dbReference type="SUPFAM" id="SSF56399">
    <property type="entry name" value="ADP-ribosylation"/>
    <property type="match status" value="1"/>
</dbReference>
<dbReference type="EC" id="2.7.1.160" evidence="3"/>